<dbReference type="Pfam" id="PF11459">
    <property type="entry name" value="AbiEi_3"/>
    <property type="match status" value="1"/>
</dbReference>
<dbReference type="EMBL" id="LYOZ01000018">
    <property type="protein sequence ID" value="OCH98023.1"/>
    <property type="molecule type" value="Genomic_DNA"/>
</dbReference>
<protein>
    <recommendedName>
        <fullName evidence="1">Transcriptional regulator AbiEi antitoxin N-terminal domain-containing protein</fullName>
    </recommendedName>
</protein>
<evidence type="ECO:0000259" key="1">
    <source>
        <dbReference type="Pfam" id="PF17194"/>
    </source>
</evidence>
<comment type="caution">
    <text evidence="2">The sequence shown here is derived from an EMBL/GenBank/DDBJ whole genome shotgun (WGS) entry which is preliminary data.</text>
</comment>
<feature type="domain" description="Transcriptional regulator AbiEi antitoxin N-terminal" evidence="1">
    <location>
        <begin position="1"/>
        <end position="85"/>
    </location>
</feature>
<proteinExistence type="predicted"/>
<sequence length="252" mass="29483">MNSLPAGAICTQTWLYKLGIDRNLAERYCSSGWLVRIGAGAYKRPFDEVKWSGCFHSLINQLHYKMHLSGLSALELNNYRQHLNLGNKNQIWITKDQNEKRNLPKWVFNYLEKKHEIIYFARNLFQPSSNLGIYLKNIEGFELPISTPERAILEFLDLIPQSYSVEQAHFILESMVTLNSKLIQTLLSHCISRKVKRLFMLLAEHENHEWFKYVNKDEIYLGEGKLKIGQGGFYYPKYQISLPINLKTYEGM</sequence>
<evidence type="ECO:0000313" key="2">
    <source>
        <dbReference type="EMBL" id="OCH98023.1"/>
    </source>
</evidence>
<evidence type="ECO:0000313" key="3">
    <source>
        <dbReference type="Proteomes" id="UP000093336"/>
    </source>
</evidence>
<reference evidence="2 3" key="1">
    <citation type="submission" date="2016-05" db="EMBL/GenBank/DDBJ databases">
        <authorList>
            <person name="Prochazka B."/>
            <person name="Indra A."/>
            <person name="Hasenberger P."/>
            <person name="Blaschitz M."/>
            <person name="Wagner L."/>
            <person name="Wewalka G."/>
            <person name="Sorschag S."/>
            <person name="Schmid D."/>
            <person name="Ruppitsch W."/>
        </authorList>
    </citation>
    <scope>NUCLEOTIDE SEQUENCE [LARGE SCALE GENOMIC DNA]</scope>
    <source>
        <strain evidence="2 3">974010_12</strain>
    </source>
</reference>
<organism evidence="2 3">
    <name type="scientific">Legionella jamestowniensis</name>
    <dbReference type="NCBI Taxonomy" id="455"/>
    <lineage>
        <taxon>Bacteria</taxon>
        <taxon>Pseudomonadati</taxon>
        <taxon>Pseudomonadota</taxon>
        <taxon>Gammaproteobacteria</taxon>
        <taxon>Legionellales</taxon>
        <taxon>Legionellaceae</taxon>
        <taxon>Legionella</taxon>
    </lineage>
</organism>
<dbReference type="InterPro" id="IPR033455">
    <property type="entry name" value="AbiEi_3_N"/>
</dbReference>
<accession>A0ABX2XU74</accession>
<dbReference type="InterPro" id="IPR021561">
    <property type="entry name" value="AbiEi_3"/>
</dbReference>
<dbReference type="Pfam" id="PF17194">
    <property type="entry name" value="AbiEi_3_N"/>
    <property type="match status" value="1"/>
</dbReference>
<dbReference type="Proteomes" id="UP000093336">
    <property type="component" value="Unassembled WGS sequence"/>
</dbReference>
<name>A0ABX2XU74_9GAMM</name>
<keyword evidence="3" id="KW-1185">Reference proteome</keyword>
<gene>
    <name evidence="2" type="ORF">A8135_02035</name>
</gene>